<evidence type="ECO:0000259" key="5">
    <source>
        <dbReference type="Pfam" id="PF11698"/>
    </source>
</evidence>
<dbReference type="STRING" id="280699.M1UVY6"/>
<dbReference type="Pfam" id="PF11698">
    <property type="entry name" value="V-ATPase_H_C"/>
    <property type="match status" value="1"/>
</dbReference>
<dbReference type="GeneID" id="16996372"/>
<evidence type="ECO:0000256" key="2">
    <source>
        <dbReference type="ARBA" id="ARBA00022448"/>
    </source>
</evidence>
<dbReference type="InterPro" id="IPR016024">
    <property type="entry name" value="ARM-type_fold"/>
</dbReference>
<keyword evidence="7" id="KW-1185">Reference proteome</keyword>
<dbReference type="Gene3D" id="1.25.10.10">
    <property type="entry name" value="Leucine-rich Repeat Variant"/>
    <property type="match status" value="1"/>
</dbReference>
<keyword evidence="2" id="KW-0813">Transport</keyword>
<evidence type="ECO:0000313" key="7">
    <source>
        <dbReference type="Proteomes" id="UP000007014"/>
    </source>
</evidence>
<dbReference type="InterPro" id="IPR004908">
    <property type="entry name" value="ATPase_V1-cplx_hsu"/>
</dbReference>
<dbReference type="SUPFAM" id="SSF48371">
    <property type="entry name" value="ARM repeat"/>
    <property type="match status" value="1"/>
</dbReference>
<keyword evidence="4" id="KW-0406">Ion transport</keyword>
<evidence type="ECO:0000256" key="3">
    <source>
        <dbReference type="ARBA" id="ARBA00022781"/>
    </source>
</evidence>
<reference evidence="6 7" key="2">
    <citation type="journal article" date="2007" name="BMC Biol.">
        <title>A 100%-complete sequence reveals unusually simple genomic features in the hot-spring red alga Cyanidioschyzon merolae.</title>
        <authorList>
            <person name="Nozaki H."/>
            <person name="Takano H."/>
            <person name="Misumi O."/>
            <person name="Terasawa K."/>
            <person name="Matsuzaki M."/>
            <person name="Maruyama S."/>
            <person name="Nishida K."/>
            <person name="Yagisawa F."/>
            <person name="Yoshida Y."/>
            <person name="Fujiwara T."/>
            <person name="Takio S."/>
            <person name="Tamura K."/>
            <person name="Chung S.J."/>
            <person name="Nakamura S."/>
            <person name="Kuroiwa H."/>
            <person name="Tanaka K."/>
            <person name="Sato N."/>
            <person name="Kuroiwa T."/>
        </authorList>
    </citation>
    <scope>NUCLEOTIDE SEQUENCE [LARGE SCALE GENOMIC DNA]</scope>
    <source>
        <strain evidence="6 7">10D</strain>
    </source>
</reference>
<dbReference type="PANTHER" id="PTHR10698">
    <property type="entry name" value="V-TYPE PROTON ATPASE SUBUNIT H"/>
    <property type="match status" value="1"/>
</dbReference>
<name>M1UVY6_CYAM1</name>
<dbReference type="Gramene" id="CMQ386CT">
    <property type="protein sequence ID" value="CMQ386CT"/>
    <property type="gene ID" value="CMQ386C"/>
</dbReference>
<dbReference type="InterPro" id="IPR011987">
    <property type="entry name" value="ATPase_V1-cplx_hsu_C"/>
</dbReference>
<comment type="similarity">
    <text evidence="1">Belongs to the V-ATPase H subunit family.</text>
</comment>
<evidence type="ECO:0000313" key="6">
    <source>
        <dbReference type="EMBL" id="BAM82236.1"/>
    </source>
</evidence>
<proteinExistence type="inferred from homology"/>
<gene>
    <name evidence="6" type="ORF">CYME_CMQ386C</name>
</gene>
<dbReference type="EMBL" id="AP006499">
    <property type="protein sequence ID" value="BAM82236.1"/>
    <property type="molecule type" value="Genomic_DNA"/>
</dbReference>
<dbReference type="GO" id="GO:0046961">
    <property type="term" value="F:proton-transporting ATPase activity, rotational mechanism"/>
    <property type="evidence" value="ECO:0007669"/>
    <property type="project" value="InterPro"/>
</dbReference>
<dbReference type="KEGG" id="cme:CYME_CMQ386C"/>
<dbReference type="HOGENOM" id="CLU_584647_0_0_1"/>
<protein>
    <submittedName>
        <fullName evidence="6">Similar to V-type ATPase V1 subunit H</fullName>
    </submittedName>
</protein>
<dbReference type="InterPro" id="IPR011989">
    <property type="entry name" value="ARM-like"/>
</dbReference>
<dbReference type="GO" id="GO:0000221">
    <property type="term" value="C:vacuolar proton-transporting V-type ATPase, V1 domain"/>
    <property type="evidence" value="ECO:0007669"/>
    <property type="project" value="InterPro"/>
</dbReference>
<dbReference type="OrthoDB" id="10263554at2759"/>
<evidence type="ECO:0000256" key="1">
    <source>
        <dbReference type="ARBA" id="ARBA00008613"/>
    </source>
</evidence>
<feature type="domain" description="ATPase V1 complex subunit H C-terminal" evidence="5">
    <location>
        <begin position="358"/>
        <end position="470"/>
    </location>
</feature>
<dbReference type="OMA" id="THYVISQ"/>
<dbReference type="Pfam" id="PF03224">
    <property type="entry name" value="V-ATPase_H_N"/>
    <property type="match status" value="1"/>
</dbReference>
<dbReference type="AlphaFoldDB" id="M1UVY6"/>
<keyword evidence="3" id="KW-0375">Hydrogen ion transport</keyword>
<organism evidence="6 7">
    <name type="scientific">Cyanidioschyzon merolae (strain NIES-3377 / 10D)</name>
    <name type="common">Unicellular red alga</name>
    <dbReference type="NCBI Taxonomy" id="280699"/>
    <lineage>
        <taxon>Eukaryota</taxon>
        <taxon>Rhodophyta</taxon>
        <taxon>Bangiophyceae</taxon>
        <taxon>Cyanidiales</taxon>
        <taxon>Cyanidiaceae</taxon>
        <taxon>Cyanidioschyzon</taxon>
    </lineage>
</organism>
<reference evidence="6 7" key="1">
    <citation type="journal article" date="2004" name="Nature">
        <title>Genome sequence of the ultrasmall unicellular red alga Cyanidioschyzon merolae 10D.</title>
        <authorList>
            <person name="Matsuzaki M."/>
            <person name="Misumi O."/>
            <person name="Shin-i T."/>
            <person name="Maruyama S."/>
            <person name="Takahara M."/>
            <person name="Miyagishima S."/>
            <person name="Mori T."/>
            <person name="Nishida K."/>
            <person name="Yagisawa F."/>
            <person name="Nishida K."/>
            <person name="Yoshida Y."/>
            <person name="Nishimura Y."/>
            <person name="Nakao S."/>
            <person name="Kobayashi T."/>
            <person name="Momoyama Y."/>
            <person name="Higashiyama T."/>
            <person name="Minoda A."/>
            <person name="Sano M."/>
            <person name="Nomoto H."/>
            <person name="Oishi K."/>
            <person name="Hayashi H."/>
            <person name="Ohta F."/>
            <person name="Nishizaka S."/>
            <person name="Haga S."/>
            <person name="Miura S."/>
            <person name="Morishita T."/>
            <person name="Kabeya Y."/>
            <person name="Terasawa K."/>
            <person name="Suzuki Y."/>
            <person name="Ishii Y."/>
            <person name="Asakawa S."/>
            <person name="Takano H."/>
            <person name="Ohta N."/>
            <person name="Kuroiwa H."/>
            <person name="Tanaka K."/>
            <person name="Shimizu N."/>
            <person name="Sugano S."/>
            <person name="Sato N."/>
            <person name="Nozaki H."/>
            <person name="Ogasawara N."/>
            <person name="Kohara Y."/>
            <person name="Kuroiwa T."/>
        </authorList>
    </citation>
    <scope>NUCLEOTIDE SEQUENCE [LARGE SCALE GENOMIC DNA]</scope>
    <source>
        <strain evidence="6 7">10D</strain>
    </source>
</reference>
<dbReference type="InterPro" id="IPR038497">
    <property type="entry name" value="ATPase_V1-cplx_hsu_C_sf"/>
</dbReference>
<sequence length="480" mass="53711">MDIGLAVRSPLDALDLPSRDVSTLLRYLSLTRVQRAALVQAELVEVVATAHRATARLVERLKLASTQGIKAESFNRAVGAMQEILESLMEPAAGRALDETGRRRLEWFRQHDDWGRYVDLALYAGVHRPAGILLGNPLTDAEQERPLLEQFAPVLVSSLWQRLGPFRTAHYADPLLMDALLSTTAFLRNSTARIIFSTSNVFHEGDGEPNKAAEAAEMPSAPSSFFGKQHVHGISALSAYLEQPAAAPLEVIYQVLFSLWLLSFSVREIGPEPFESGRLPLRLNGVLRELKAQKAVRLTLAVLRNLSEDATLCREMIGAGIATYLGTNNAALRRWNDEELQLDVMHLRSRLAEELSSMTSLEMYLEELLVGSLDWTPAHRDAAFWEENANKFEAENWKVLRRLCTLIRDSQDAHTLNIAMNDVCEILRVQPRARLILETEQIKPRLLELLTHSSSDVKRRALSCLQRLVLSGSRAIPSMN</sequence>
<dbReference type="Proteomes" id="UP000007014">
    <property type="component" value="Chromosome 17"/>
</dbReference>
<dbReference type="eggNOG" id="KOG2759">
    <property type="taxonomic scope" value="Eukaryota"/>
</dbReference>
<dbReference type="RefSeq" id="XP_005538272.1">
    <property type="nucleotide sequence ID" value="XM_005538215.1"/>
</dbReference>
<dbReference type="Gene3D" id="1.25.40.150">
    <property type="entry name" value="V-type ATPase, subunit H, C-terminal domain"/>
    <property type="match status" value="1"/>
</dbReference>
<accession>M1UVY6</accession>
<dbReference type="PANTHER" id="PTHR10698:SF0">
    <property type="entry name" value="V-TYPE PROTON ATPASE SUBUNIT H"/>
    <property type="match status" value="1"/>
</dbReference>
<evidence type="ECO:0000256" key="4">
    <source>
        <dbReference type="ARBA" id="ARBA00023065"/>
    </source>
</evidence>